<sequence length="49" mass="5626">MTHAGYPILHRYLHNTNKKLADSFPVDRILSRKYDKRCIPANAKSGLTI</sequence>
<reference evidence="1" key="1">
    <citation type="submission" date="2021-02" db="EMBL/GenBank/DDBJ databases">
        <authorList>
            <person name="Nowell W R."/>
        </authorList>
    </citation>
    <scope>NUCLEOTIDE SEQUENCE</scope>
</reference>
<feature type="non-terminal residue" evidence="1">
    <location>
        <position position="49"/>
    </location>
</feature>
<protein>
    <submittedName>
        <fullName evidence="1">Uncharacterized protein</fullName>
    </submittedName>
</protein>
<dbReference type="Proteomes" id="UP000681720">
    <property type="component" value="Unassembled WGS sequence"/>
</dbReference>
<dbReference type="AlphaFoldDB" id="A0A8S3AYM2"/>
<dbReference type="Proteomes" id="UP000681967">
    <property type="component" value="Unassembled WGS sequence"/>
</dbReference>
<accession>A0A8S3AYM2</accession>
<dbReference type="EMBL" id="CAJOBH010134834">
    <property type="protein sequence ID" value="CAF4776425.1"/>
    <property type="molecule type" value="Genomic_DNA"/>
</dbReference>
<name>A0A8S3AYM2_9BILA</name>
<organism evidence="1 3">
    <name type="scientific">Rotaria magnacalcarata</name>
    <dbReference type="NCBI Taxonomy" id="392030"/>
    <lineage>
        <taxon>Eukaryota</taxon>
        <taxon>Metazoa</taxon>
        <taxon>Spiralia</taxon>
        <taxon>Gnathifera</taxon>
        <taxon>Rotifera</taxon>
        <taxon>Eurotatoria</taxon>
        <taxon>Bdelloidea</taxon>
        <taxon>Philodinida</taxon>
        <taxon>Philodinidae</taxon>
        <taxon>Rotaria</taxon>
    </lineage>
</organism>
<comment type="caution">
    <text evidence="1">The sequence shown here is derived from an EMBL/GenBank/DDBJ whole genome shotgun (WGS) entry which is preliminary data.</text>
</comment>
<evidence type="ECO:0000313" key="1">
    <source>
        <dbReference type="EMBL" id="CAF4776425.1"/>
    </source>
</evidence>
<evidence type="ECO:0000313" key="2">
    <source>
        <dbReference type="EMBL" id="CAF4861663.1"/>
    </source>
</evidence>
<dbReference type="EMBL" id="CAJOBJ010165194">
    <property type="protein sequence ID" value="CAF4861663.1"/>
    <property type="molecule type" value="Genomic_DNA"/>
</dbReference>
<proteinExistence type="predicted"/>
<evidence type="ECO:0000313" key="3">
    <source>
        <dbReference type="Proteomes" id="UP000681967"/>
    </source>
</evidence>
<gene>
    <name evidence="1" type="ORF">BYL167_LOCUS47123</name>
    <name evidence="2" type="ORF">GIL414_LOCUS49919</name>
</gene>